<dbReference type="InterPro" id="IPR053142">
    <property type="entry name" value="PchR_regulatory_protein"/>
</dbReference>
<dbReference type="InterPro" id="IPR009057">
    <property type="entry name" value="Homeodomain-like_sf"/>
</dbReference>
<evidence type="ECO:0000256" key="2">
    <source>
        <dbReference type="ARBA" id="ARBA00023163"/>
    </source>
</evidence>
<dbReference type="PANTHER" id="PTHR47893:SF1">
    <property type="entry name" value="REGULATORY PROTEIN PCHR"/>
    <property type="match status" value="1"/>
</dbReference>
<evidence type="ECO:0000313" key="5">
    <source>
        <dbReference type="EMBL" id="HIW00493.1"/>
    </source>
</evidence>
<keyword evidence="2" id="KW-0804">Transcription</keyword>
<dbReference type="Gene3D" id="1.10.10.60">
    <property type="entry name" value="Homeodomain-like"/>
    <property type="match status" value="2"/>
</dbReference>
<dbReference type="Pfam" id="PF12833">
    <property type="entry name" value="HTH_18"/>
    <property type="match status" value="1"/>
</dbReference>
<feature type="domain" description="HTH araC/xylS-type" evidence="4">
    <location>
        <begin position="245"/>
        <end position="343"/>
    </location>
</feature>
<keyword evidence="1" id="KW-0805">Transcription regulation</keyword>
<dbReference type="SMART" id="SM00342">
    <property type="entry name" value="HTH_ARAC"/>
    <property type="match status" value="1"/>
</dbReference>
<dbReference type="PANTHER" id="PTHR47893">
    <property type="entry name" value="REGULATORY PROTEIN PCHR"/>
    <property type="match status" value="1"/>
</dbReference>
<dbReference type="SUPFAM" id="SSF46689">
    <property type="entry name" value="Homeodomain-like"/>
    <property type="match status" value="2"/>
</dbReference>
<dbReference type="PROSITE" id="PS01124">
    <property type="entry name" value="HTH_ARAC_FAMILY_2"/>
    <property type="match status" value="1"/>
</dbReference>
<evidence type="ECO:0000256" key="3">
    <source>
        <dbReference type="SAM" id="MobiDB-lite"/>
    </source>
</evidence>
<dbReference type="GO" id="GO:0043565">
    <property type="term" value="F:sequence-specific DNA binding"/>
    <property type="evidence" value="ECO:0007669"/>
    <property type="project" value="InterPro"/>
</dbReference>
<reference evidence="5" key="1">
    <citation type="journal article" date="2021" name="PeerJ">
        <title>Extensive microbial diversity within the chicken gut microbiome revealed by metagenomics and culture.</title>
        <authorList>
            <person name="Gilroy R."/>
            <person name="Ravi A."/>
            <person name="Getino M."/>
            <person name="Pursley I."/>
            <person name="Horton D.L."/>
            <person name="Alikhan N.F."/>
            <person name="Baker D."/>
            <person name="Gharbi K."/>
            <person name="Hall N."/>
            <person name="Watson M."/>
            <person name="Adriaenssens E.M."/>
            <person name="Foster-Nyarko E."/>
            <person name="Jarju S."/>
            <person name="Secka A."/>
            <person name="Antonio M."/>
            <person name="Oren A."/>
            <person name="Chaudhuri R.R."/>
            <person name="La Ragione R."/>
            <person name="Hildebrand F."/>
            <person name="Pallen M.J."/>
        </authorList>
    </citation>
    <scope>NUCLEOTIDE SEQUENCE</scope>
    <source>
        <strain evidence="5">ChiHecec2B26-446</strain>
    </source>
</reference>
<organism evidence="5 6">
    <name type="scientific">Candidatus Desulfovibrio intestinipullorum</name>
    <dbReference type="NCBI Taxonomy" id="2838536"/>
    <lineage>
        <taxon>Bacteria</taxon>
        <taxon>Pseudomonadati</taxon>
        <taxon>Thermodesulfobacteriota</taxon>
        <taxon>Desulfovibrionia</taxon>
        <taxon>Desulfovibrionales</taxon>
        <taxon>Desulfovibrionaceae</taxon>
        <taxon>Desulfovibrio</taxon>
    </lineage>
</organism>
<evidence type="ECO:0000313" key="6">
    <source>
        <dbReference type="Proteomes" id="UP000886752"/>
    </source>
</evidence>
<sequence length="365" mass="40797">MEKILEKNPQAVSSGTFYASSPHIQVRDRERLSRTWFSPYYRLATREVPPGPAGQSEAPPALCVCDPLQGICVEIVNCTLAQRSQLSFAEQDMPVVFSLRLAGTGSICLHNRTQILPQTSRQLTVGYFPSCRGTVTFQPDTTTLVNVLATRAAIRQLMPGCASSIHNFLKFDEQDGYVLRTIAATTGLIVAANQLLAPSSSPSTRSLFLCGAALEFLALAVDSLYRFLEHGHMIRLEKRDLSTLARVRDYIESNIASPPSLDMLCRKFALNSFKLKKGFKQVYGMTISGYIQYYRLNYAYNRFLKGDTNVSECAWTVGYTNVSHFIAAFRRQFGFTPGECLRNHKEGLSSHQRTDTEQPRPPKRG</sequence>
<proteinExistence type="predicted"/>
<dbReference type="Proteomes" id="UP000886752">
    <property type="component" value="Unassembled WGS sequence"/>
</dbReference>
<dbReference type="InterPro" id="IPR018060">
    <property type="entry name" value="HTH_AraC"/>
</dbReference>
<evidence type="ECO:0000256" key="1">
    <source>
        <dbReference type="ARBA" id="ARBA00023015"/>
    </source>
</evidence>
<dbReference type="GO" id="GO:0003700">
    <property type="term" value="F:DNA-binding transcription factor activity"/>
    <property type="evidence" value="ECO:0007669"/>
    <property type="project" value="InterPro"/>
</dbReference>
<dbReference type="AlphaFoldDB" id="A0A9D1PXS9"/>
<dbReference type="EMBL" id="DXHV01000052">
    <property type="protein sequence ID" value="HIW00493.1"/>
    <property type="molecule type" value="Genomic_DNA"/>
</dbReference>
<gene>
    <name evidence="5" type="ORF">H9894_04815</name>
</gene>
<evidence type="ECO:0000259" key="4">
    <source>
        <dbReference type="PROSITE" id="PS01124"/>
    </source>
</evidence>
<name>A0A9D1PXS9_9BACT</name>
<protein>
    <submittedName>
        <fullName evidence="5">AraC family transcriptional regulator</fullName>
    </submittedName>
</protein>
<accession>A0A9D1PXS9</accession>
<comment type="caution">
    <text evidence="5">The sequence shown here is derived from an EMBL/GenBank/DDBJ whole genome shotgun (WGS) entry which is preliminary data.</text>
</comment>
<reference evidence="5" key="2">
    <citation type="submission" date="2021-04" db="EMBL/GenBank/DDBJ databases">
        <authorList>
            <person name="Gilroy R."/>
        </authorList>
    </citation>
    <scope>NUCLEOTIDE SEQUENCE</scope>
    <source>
        <strain evidence="5">ChiHecec2B26-446</strain>
    </source>
</reference>
<feature type="region of interest" description="Disordered" evidence="3">
    <location>
        <begin position="346"/>
        <end position="365"/>
    </location>
</feature>